<dbReference type="EMBL" id="JACEFO010001626">
    <property type="protein sequence ID" value="KAF8729057.1"/>
    <property type="molecule type" value="Genomic_DNA"/>
</dbReference>
<dbReference type="GO" id="GO:0009695">
    <property type="term" value="P:jasmonic acid biosynthetic process"/>
    <property type="evidence" value="ECO:0007669"/>
    <property type="project" value="InterPro"/>
</dbReference>
<comment type="catalytic activity">
    <reaction evidence="8">
        <text>(9Z,13S,15Z)-12,13-epoxyoctadeca-9,11,15-trienoate = (9S,13S,15Z)-12-oxophyto-10,15-dienoate</text>
        <dbReference type="Rhea" id="RHEA:22592"/>
        <dbReference type="ChEBI" id="CHEBI:36438"/>
        <dbReference type="ChEBI" id="CHEBI:57411"/>
        <dbReference type="EC" id="5.3.99.6"/>
    </reaction>
</comment>
<evidence type="ECO:0000313" key="10">
    <source>
        <dbReference type="Proteomes" id="UP000636709"/>
    </source>
</evidence>
<dbReference type="Gene3D" id="2.40.480.10">
    <property type="entry name" value="Allene oxide cyclase-like"/>
    <property type="match status" value="2"/>
</dbReference>
<evidence type="ECO:0000256" key="6">
    <source>
        <dbReference type="ARBA" id="ARBA00022946"/>
    </source>
</evidence>
<protein>
    <recommendedName>
        <fullName evidence="3">allene-oxide cyclase</fullName>
        <ecNumber evidence="3">5.3.99.6</ecNumber>
    </recommendedName>
</protein>
<dbReference type="Pfam" id="PF06351">
    <property type="entry name" value="Allene_ox_cyc"/>
    <property type="match status" value="2"/>
</dbReference>
<evidence type="ECO:0000313" key="9">
    <source>
        <dbReference type="EMBL" id="KAF8729057.1"/>
    </source>
</evidence>
<dbReference type="GO" id="GO:0046423">
    <property type="term" value="F:allene-oxide cyclase activity"/>
    <property type="evidence" value="ECO:0007669"/>
    <property type="project" value="UniProtKB-EC"/>
</dbReference>
<sequence>MAAALRAARTPVSISAKPGGSSLAAPSMVAVAGSGRKQARGCGGGAVRASLFSPKPAAAKDARPTKVQELYVYELNERDRESPAYLRLSPKQTQNALGDLVPFTNKVRLFPPFLACLICSVLRLCLSSVLDHWTLIPSSIRSACVCEQVYNGSLDKRLGITAGICILIQHVPERNGDRYEAIFSFYFGDYGHITVQGPYLTYEESYLAVTGGSGVFEGAYGQVKLNQIVFPFKIFYTFYLKGIPDLPRELLCTPVPPSPTVEATPAARAAEPHACLNNFTN</sequence>
<keyword evidence="7" id="KW-0413">Isomerase</keyword>
<dbReference type="InterPro" id="IPR034871">
    <property type="entry name" value="Allene_oxi_cyc_sf"/>
</dbReference>
<name>A0A835F5T6_9POAL</name>
<evidence type="ECO:0000256" key="5">
    <source>
        <dbReference type="ARBA" id="ARBA00022640"/>
    </source>
</evidence>
<keyword evidence="10" id="KW-1185">Reference proteome</keyword>
<evidence type="ECO:0000256" key="2">
    <source>
        <dbReference type="ARBA" id="ARBA00007982"/>
    </source>
</evidence>
<comment type="similarity">
    <text evidence="2">Belongs to the allene oxide cyclase family.</text>
</comment>
<comment type="caution">
    <text evidence="9">The sequence shown here is derived from an EMBL/GenBank/DDBJ whole genome shotgun (WGS) entry which is preliminary data.</text>
</comment>
<dbReference type="PANTHER" id="PTHR31843">
    <property type="entry name" value="ALLENE OXIDE CYCLASE 4, CHLOROPLASTIC"/>
    <property type="match status" value="1"/>
</dbReference>
<comment type="subcellular location">
    <subcellularLocation>
        <location evidence="1">Plastid</location>
        <location evidence="1">Chloroplast</location>
    </subcellularLocation>
</comment>
<dbReference type="Proteomes" id="UP000636709">
    <property type="component" value="Unassembled WGS sequence"/>
</dbReference>
<proteinExistence type="inferred from homology"/>
<keyword evidence="6" id="KW-0809">Transit peptide</keyword>
<gene>
    <name evidence="9" type="ORF">HU200_018371</name>
</gene>
<evidence type="ECO:0000256" key="3">
    <source>
        <dbReference type="ARBA" id="ARBA00012209"/>
    </source>
</evidence>
<evidence type="ECO:0000256" key="4">
    <source>
        <dbReference type="ARBA" id="ARBA00022528"/>
    </source>
</evidence>
<dbReference type="GO" id="GO:0009507">
    <property type="term" value="C:chloroplast"/>
    <property type="evidence" value="ECO:0007669"/>
    <property type="project" value="UniProtKB-SubCell"/>
</dbReference>
<dbReference type="EC" id="5.3.99.6" evidence="3"/>
<accession>A0A835F5T6</accession>
<evidence type="ECO:0000256" key="7">
    <source>
        <dbReference type="ARBA" id="ARBA00023235"/>
    </source>
</evidence>
<dbReference type="PANTHER" id="PTHR31843:SF11">
    <property type="entry name" value="ALLENE OXIDE CYCLASE 4, CHLOROPLASTIC"/>
    <property type="match status" value="1"/>
</dbReference>
<dbReference type="OrthoDB" id="1894474at2759"/>
<dbReference type="InterPro" id="IPR044859">
    <property type="entry name" value="Allene_oxi_cyc_Dirigent"/>
</dbReference>
<dbReference type="SUPFAM" id="SSF141493">
    <property type="entry name" value="Allene oxide cyclase-like"/>
    <property type="match status" value="2"/>
</dbReference>
<evidence type="ECO:0000256" key="8">
    <source>
        <dbReference type="ARBA" id="ARBA00049891"/>
    </source>
</evidence>
<reference evidence="9" key="1">
    <citation type="submission" date="2020-07" db="EMBL/GenBank/DDBJ databases">
        <title>Genome sequence and genetic diversity analysis of an under-domesticated orphan crop, white fonio (Digitaria exilis).</title>
        <authorList>
            <person name="Bennetzen J.L."/>
            <person name="Chen S."/>
            <person name="Ma X."/>
            <person name="Wang X."/>
            <person name="Yssel A.E.J."/>
            <person name="Chaluvadi S.R."/>
            <person name="Johnson M."/>
            <person name="Gangashetty P."/>
            <person name="Hamidou F."/>
            <person name="Sanogo M.D."/>
            <person name="Zwaenepoel A."/>
            <person name="Wallace J."/>
            <person name="Van De Peer Y."/>
            <person name="Van Deynze A."/>
        </authorList>
    </citation>
    <scope>NUCLEOTIDE SEQUENCE</scope>
    <source>
        <tissue evidence="9">Leaves</tissue>
    </source>
</reference>
<dbReference type="InterPro" id="IPR009410">
    <property type="entry name" value="Allene_ox_cyc"/>
</dbReference>
<keyword evidence="4" id="KW-0150">Chloroplast</keyword>
<keyword evidence="5" id="KW-0934">Plastid</keyword>
<dbReference type="AlphaFoldDB" id="A0A835F5T6"/>
<organism evidence="9 10">
    <name type="scientific">Digitaria exilis</name>
    <dbReference type="NCBI Taxonomy" id="1010633"/>
    <lineage>
        <taxon>Eukaryota</taxon>
        <taxon>Viridiplantae</taxon>
        <taxon>Streptophyta</taxon>
        <taxon>Embryophyta</taxon>
        <taxon>Tracheophyta</taxon>
        <taxon>Spermatophyta</taxon>
        <taxon>Magnoliopsida</taxon>
        <taxon>Liliopsida</taxon>
        <taxon>Poales</taxon>
        <taxon>Poaceae</taxon>
        <taxon>PACMAD clade</taxon>
        <taxon>Panicoideae</taxon>
        <taxon>Panicodae</taxon>
        <taxon>Paniceae</taxon>
        <taxon>Anthephorinae</taxon>
        <taxon>Digitaria</taxon>
    </lineage>
</organism>
<evidence type="ECO:0000256" key="1">
    <source>
        <dbReference type="ARBA" id="ARBA00004229"/>
    </source>
</evidence>